<dbReference type="RefSeq" id="WP_234022553.1">
    <property type="nucleotide sequence ID" value="NZ_CP012673.1"/>
</dbReference>
<gene>
    <name evidence="3" type="ORF">SOCE26_058260</name>
</gene>
<evidence type="ECO:0000313" key="3">
    <source>
        <dbReference type="EMBL" id="AUX44362.1"/>
    </source>
</evidence>
<dbReference type="Gene3D" id="3.40.50.1110">
    <property type="entry name" value="SGNH hydrolase"/>
    <property type="match status" value="1"/>
</dbReference>
<dbReference type="EMBL" id="CP012673">
    <property type="protein sequence ID" value="AUX44362.1"/>
    <property type="molecule type" value="Genomic_DNA"/>
</dbReference>
<feature type="chain" id="PRO_5014701190" evidence="2">
    <location>
        <begin position="19"/>
        <end position="499"/>
    </location>
</feature>
<protein>
    <submittedName>
        <fullName evidence="3">Dockerin</fullName>
    </submittedName>
</protein>
<evidence type="ECO:0000313" key="4">
    <source>
        <dbReference type="Proteomes" id="UP000238348"/>
    </source>
</evidence>
<sequence length="499" mass="51414">MRTMLMNRLAATFLLALAGCGSSNDSGSSDGGGDPTSSSTTSGSGGASSSTSSGSTSSSASSASSAGGGGSGGAPSTGDGGNNAGGGGGAPGEEARIPWDWAGIVGTGQSLSVGTTPVTSTTQPFHNLKLSLGNTRVPPWDPNSSALSMVPLVEPIRPLANGYPAPYPGNIYGETGHVPMANQITFLVNEAAGRDYVSVHTVVGESGQGMVALKKGATDTGTTGRAYAATLFEVGAIARLAQAAGKTYGVGAVFLTHGETDSGSSTYGDEVVRLWSDYNADLKALTGQTETIPLFISQQHGYPSGANQRAVSTLTQWRLGVEHPGDIVCTGPKYHLPGGGDGVHLSAAGYQQMGEKYGQIYYEKVVMGRDWQPLQPTRVERSGRVITVHFHVPVPPLVWDERLPAPTAWANGRGFEVRQGNTKINISSVEIAGDSVKITCAGDLPASGVTVGYAMTTNQAPRPNGFPTWGQLRDSDPFVGSTTRVAQPNYSVSFEMPVP</sequence>
<reference evidence="3 4" key="1">
    <citation type="submission" date="2015-09" db="EMBL/GenBank/DDBJ databases">
        <title>Sorangium comparison.</title>
        <authorList>
            <person name="Zaburannyi N."/>
            <person name="Bunk B."/>
            <person name="Overmann J."/>
            <person name="Mueller R."/>
        </authorList>
    </citation>
    <scope>NUCLEOTIDE SEQUENCE [LARGE SCALE GENOMIC DNA]</scope>
    <source>
        <strain evidence="3 4">So ce26</strain>
    </source>
</reference>
<organism evidence="3 4">
    <name type="scientific">Sorangium cellulosum</name>
    <name type="common">Polyangium cellulosum</name>
    <dbReference type="NCBI Taxonomy" id="56"/>
    <lineage>
        <taxon>Bacteria</taxon>
        <taxon>Pseudomonadati</taxon>
        <taxon>Myxococcota</taxon>
        <taxon>Polyangia</taxon>
        <taxon>Polyangiales</taxon>
        <taxon>Polyangiaceae</taxon>
        <taxon>Sorangium</taxon>
    </lineage>
</organism>
<evidence type="ECO:0000256" key="1">
    <source>
        <dbReference type="SAM" id="MobiDB-lite"/>
    </source>
</evidence>
<keyword evidence="2" id="KW-0732">Signal</keyword>
<name>A0A2L0EYJ0_SORCE</name>
<dbReference type="SUPFAM" id="SSF52266">
    <property type="entry name" value="SGNH hydrolase"/>
    <property type="match status" value="1"/>
</dbReference>
<dbReference type="InterPro" id="IPR036514">
    <property type="entry name" value="SGNH_hydro_sf"/>
</dbReference>
<dbReference type="AlphaFoldDB" id="A0A2L0EYJ0"/>
<feature type="signal peptide" evidence="2">
    <location>
        <begin position="1"/>
        <end position="18"/>
    </location>
</feature>
<feature type="compositionally biased region" description="Low complexity" evidence="1">
    <location>
        <begin position="35"/>
        <end position="65"/>
    </location>
</feature>
<dbReference type="Proteomes" id="UP000238348">
    <property type="component" value="Chromosome"/>
</dbReference>
<proteinExistence type="predicted"/>
<accession>A0A2L0EYJ0</accession>
<dbReference type="GO" id="GO:0016788">
    <property type="term" value="F:hydrolase activity, acting on ester bonds"/>
    <property type="evidence" value="ECO:0007669"/>
    <property type="project" value="UniProtKB-ARBA"/>
</dbReference>
<feature type="region of interest" description="Disordered" evidence="1">
    <location>
        <begin position="22"/>
        <end position="95"/>
    </location>
</feature>
<evidence type="ECO:0000256" key="2">
    <source>
        <dbReference type="SAM" id="SignalP"/>
    </source>
</evidence>
<dbReference type="PROSITE" id="PS51257">
    <property type="entry name" value="PROKAR_LIPOPROTEIN"/>
    <property type="match status" value="1"/>
</dbReference>
<feature type="compositionally biased region" description="Gly residues" evidence="1">
    <location>
        <begin position="66"/>
        <end position="91"/>
    </location>
</feature>